<keyword evidence="3 5" id="KW-0347">Helicase</keyword>
<keyword evidence="2 5" id="KW-0378">Hydrolase</keyword>
<dbReference type="InterPro" id="IPR000212">
    <property type="entry name" value="DNA_helicase_UvrD/REP"/>
</dbReference>
<evidence type="ECO:0000256" key="4">
    <source>
        <dbReference type="ARBA" id="ARBA00022840"/>
    </source>
</evidence>
<dbReference type="InterPro" id="IPR027417">
    <property type="entry name" value="P-loop_NTPase"/>
</dbReference>
<evidence type="ECO:0000256" key="2">
    <source>
        <dbReference type="ARBA" id="ARBA00022801"/>
    </source>
</evidence>
<proteinExistence type="predicted"/>
<dbReference type="Pfam" id="PF00580">
    <property type="entry name" value="UvrD-helicase"/>
    <property type="match status" value="1"/>
</dbReference>
<evidence type="ECO:0000256" key="1">
    <source>
        <dbReference type="ARBA" id="ARBA00022741"/>
    </source>
</evidence>
<dbReference type="Proteomes" id="UP001589562">
    <property type="component" value="Unassembled WGS sequence"/>
</dbReference>
<reference evidence="7 8" key="1">
    <citation type="submission" date="2024-09" db="EMBL/GenBank/DDBJ databases">
        <authorList>
            <person name="Sun Q."/>
            <person name="Mori K."/>
        </authorList>
    </citation>
    <scope>NUCLEOTIDE SEQUENCE [LARGE SCALE GENOMIC DNA]</scope>
    <source>
        <strain evidence="7 8">CECT 8365</strain>
    </source>
</reference>
<protein>
    <submittedName>
        <fullName evidence="7">UvrD-helicase domain-containing protein</fullName>
    </submittedName>
</protein>
<evidence type="ECO:0000313" key="8">
    <source>
        <dbReference type="Proteomes" id="UP001589562"/>
    </source>
</evidence>
<dbReference type="RefSeq" id="WP_278009845.1">
    <property type="nucleotide sequence ID" value="NZ_CP121112.1"/>
</dbReference>
<dbReference type="PROSITE" id="PS51198">
    <property type="entry name" value="UVRD_HELICASE_ATP_BIND"/>
    <property type="match status" value="1"/>
</dbReference>
<sequence>MTQPIYTNDIDKSVDDEIYTALNPRNPKSFFLFAGAGSGKTRTLVNVLTTFKKNYGHQFRLKRQKVAIITYTNAACNEIIHRLDYHPIFSVSTIHSFSWELIQGLNNDIREWLKNNLVAEIAKLQEEQSRSLNLQNKTSLDRKRRIESKTRRLDNLQSITKFTYDPNGNNSTRDSLSHSEVLHILAYFLNAKPLMRDIMVSRFPILVIDESQDTNKELIESFFVLQKAKKDNFSLGLFGDTMQRIYFDGKENLEKNLPLDWITPSKKMNHRSNKRIVTLVNTIRKEVDKQTQLPRIEKEDGHVRLYIIDRTAGNKEQLEKDVQKKMVAITNDALWNDNDRTDHVKTLILEHHMAAQRMGFSDFFWPLYTVEKLKTGLLEGSLSSLTFFIKIILPLWKAFYEKDEFSIARIAKQFSPDLNKEGIKKNSEGNQIDITRKKIESLLGLWKDNKDPSLFEIIENVGASDLFQIPDPLSTIAYRTSEAKKAAENYMNQSSNEENNDSNEVIDAWDRALQVPFSQIVNYNEYLLETSKFGTHQGVKGLEFDRVMVILDDTASRGNSFSYDKLFGTKPLSQTDKDNIKIGKETGFDKTKRLFYVACSRAKKSLAIVVYSDTPQIVKQNAVLYKWFSESEIEIIQ</sequence>
<evidence type="ECO:0000313" key="7">
    <source>
        <dbReference type="EMBL" id="MFB9110031.1"/>
    </source>
</evidence>
<accession>A0ABV5HDP4</accession>
<feature type="domain" description="UvrD-like helicase ATP-binding" evidence="6">
    <location>
        <begin position="13"/>
        <end position="286"/>
    </location>
</feature>
<dbReference type="EMBL" id="JBHMFE010000020">
    <property type="protein sequence ID" value="MFB9110031.1"/>
    <property type="molecule type" value="Genomic_DNA"/>
</dbReference>
<dbReference type="SUPFAM" id="SSF52540">
    <property type="entry name" value="P-loop containing nucleoside triphosphate hydrolases"/>
    <property type="match status" value="1"/>
</dbReference>
<feature type="binding site" evidence="5">
    <location>
        <begin position="34"/>
        <end position="41"/>
    </location>
    <ligand>
        <name>ATP</name>
        <dbReference type="ChEBI" id="CHEBI:30616"/>
    </ligand>
</feature>
<comment type="caution">
    <text evidence="7">The sequence shown here is derived from an EMBL/GenBank/DDBJ whole genome shotgun (WGS) entry which is preliminary data.</text>
</comment>
<dbReference type="PANTHER" id="PTHR11070">
    <property type="entry name" value="UVRD / RECB / PCRA DNA HELICASE FAMILY MEMBER"/>
    <property type="match status" value="1"/>
</dbReference>
<keyword evidence="1 5" id="KW-0547">Nucleotide-binding</keyword>
<evidence type="ECO:0000256" key="5">
    <source>
        <dbReference type="PROSITE-ProRule" id="PRU00560"/>
    </source>
</evidence>
<evidence type="ECO:0000259" key="6">
    <source>
        <dbReference type="PROSITE" id="PS51198"/>
    </source>
</evidence>
<keyword evidence="8" id="KW-1185">Reference proteome</keyword>
<keyword evidence="4 5" id="KW-0067">ATP-binding</keyword>
<gene>
    <name evidence="7" type="ORF">ACFFVK_15705</name>
</gene>
<name>A0ABV5HDP4_9FLAO</name>
<dbReference type="InterPro" id="IPR014016">
    <property type="entry name" value="UvrD-like_ATP-bd"/>
</dbReference>
<dbReference type="PANTHER" id="PTHR11070:SF3">
    <property type="entry name" value="DNA 3'-5' HELICASE"/>
    <property type="match status" value="1"/>
</dbReference>
<dbReference type="Gene3D" id="3.40.50.300">
    <property type="entry name" value="P-loop containing nucleotide triphosphate hydrolases"/>
    <property type="match status" value="2"/>
</dbReference>
<organism evidence="7 8">
    <name type="scientific">Flavobacterium gyeonganense</name>
    <dbReference type="NCBI Taxonomy" id="1310418"/>
    <lineage>
        <taxon>Bacteria</taxon>
        <taxon>Pseudomonadati</taxon>
        <taxon>Bacteroidota</taxon>
        <taxon>Flavobacteriia</taxon>
        <taxon>Flavobacteriales</taxon>
        <taxon>Flavobacteriaceae</taxon>
        <taxon>Flavobacterium</taxon>
    </lineage>
</organism>
<evidence type="ECO:0000256" key="3">
    <source>
        <dbReference type="ARBA" id="ARBA00022806"/>
    </source>
</evidence>